<evidence type="ECO:0000256" key="2">
    <source>
        <dbReference type="ARBA" id="ARBA00022679"/>
    </source>
</evidence>
<feature type="region of interest" description="Disordered" evidence="4">
    <location>
        <begin position="1"/>
        <end position="21"/>
    </location>
</feature>
<dbReference type="Gene3D" id="3.40.1190.20">
    <property type="match status" value="1"/>
</dbReference>
<evidence type="ECO:0000259" key="5">
    <source>
        <dbReference type="Pfam" id="PF00294"/>
    </source>
</evidence>
<feature type="domain" description="Carbohydrate kinase PfkB" evidence="5">
    <location>
        <begin position="26"/>
        <end position="316"/>
    </location>
</feature>
<comment type="caution">
    <text evidence="6">The sequence shown here is derived from an EMBL/GenBank/DDBJ whole genome shotgun (WGS) entry which is preliminary data.</text>
</comment>
<dbReference type="PROSITE" id="PS00584">
    <property type="entry name" value="PFKB_KINASES_2"/>
    <property type="match status" value="1"/>
</dbReference>
<comment type="similarity">
    <text evidence="1">Belongs to the carbohydrate kinase PfkB family.</text>
</comment>
<keyword evidence="2" id="KW-0808">Transferase</keyword>
<accession>A0ABP6SQJ5</accession>
<name>A0ABP6SQJ5_9ACTN</name>
<dbReference type="PANTHER" id="PTHR43320">
    <property type="entry name" value="SUGAR KINASE"/>
    <property type="match status" value="1"/>
</dbReference>
<sequence>MTTEANGPHPAPSGVGTAAGRSRAGRVAVVGDLATDIVIRTDGPPAVGSDRPAKIRYSGGGAAANTAVWLARVGVPVTLVARVGDDAPGRERIAELVAAGVEPAVAVDPELPTASIAVLVDGDGERTMFPDRAAADRLDAADVAAVVGRDGVRHLHLSGYALLDAGSRKAGLAALDAAKQRDLTISVDAASAAPLEAVGPARFLRWVAGVDLLLANAAEAAALTGLSDPSVSAAKLATSVGTAVVKDGAGGAWWRGTSGAAWVAAEPARRVVDTTGAGDAFAAGLLAAWLTGAGPAGALAAGARAGTLAVGLPGARP</sequence>
<dbReference type="SUPFAM" id="SSF53613">
    <property type="entry name" value="Ribokinase-like"/>
    <property type="match status" value="1"/>
</dbReference>
<evidence type="ECO:0000313" key="7">
    <source>
        <dbReference type="Proteomes" id="UP001501676"/>
    </source>
</evidence>
<dbReference type="PANTHER" id="PTHR43320:SF3">
    <property type="entry name" value="CARBOHYDRATE KINASE PFKB DOMAIN-CONTAINING PROTEIN"/>
    <property type="match status" value="1"/>
</dbReference>
<evidence type="ECO:0000256" key="3">
    <source>
        <dbReference type="ARBA" id="ARBA00022777"/>
    </source>
</evidence>
<keyword evidence="3 6" id="KW-0418">Kinase</keyword>
<dbReference type="GO" id="GO:0016301">
    <property type="term" value="F:kinase activity"/>
    <property type="evidence" value="ECO:0007669"/>
    <property type="project" value="UniProtKB-KW"/>
</dbReference>
<dbReference type="InterPro" id="IPR029056">
    <property type="entry name" value="Ribokinase-like"/>
</dbReference>
<dbReference type="InterPro" id="IPR052700">
    <property type="entry name" value="Carb_kinase_PfkB-like"/>
</dbReference>
<dbReference type="InterPro" id="IPR002173">
    <property type="entry name" value="Carboh/pur_kinase_PfkB_CS"/>
</dbReference>
<dbReference type="EMBL" id="BAAAYN010000002">
    <property type="protein sequence ID" value="GAA3382454.1"/>
    <property type="molecule type" value="Genomic_DNA"/>
</dbReference>
<gene>
    <name evidence="6" type="ORF">GCM10020369_04380</name>
</gene>
<evidence type="ECO:0000313" key="6">
    <source>
        <dbReference type="EMBL" id="GAA3382454.1"/>
    </source>
</evidence>
<organism evidence="6 7">
    <name type="scientific">Cryptosporangium minutisporangium</name>
    <dbReference type="NCBI Taxonomy" id="113569"/>
    <lineage>
        <taxon>Bacteria</taxon>
        <taxon>Bacillati</taxon>
        <taxon>Actinomycetota</taxon>
        <taxon>Actinomycetes</taxon>
        <taxon>Cryptosporangiales</taxon>
        <taxon>Cryptosporangiaceae</taxon>
        <taxon>Cryptosporangium</taxon>
    </lineage>
</organism>
<dbReference type="Pfam" id="PF00294">
    <property type="entry name" value="PfkB"/>
    <property type="match status" value="1"/>
</dbReference>
<evidence type="ECO:0000256" key="4">
    <source>
        <dbReference type="SAM" id="MobiDB-lite"/>
    </source>
</evidence>
<dbReference type="PROSITE" id="PS00583">
    <property type="entry name" value="PFKB_KINASES_1"/>
    <property type="match status" value="1"/>
</dbReference>
<dbReference type="Proteomes" id="UP001501676">
    <property type="component" value="Unassembled WGS sequence"/>
</dbReference>
<proteinExistence type="inferred from homology"/>
<dbReference type="InterPro" id="IPR011611">
    <property type="entry name" value="PfkB_dom"/>
</dbReference>
<protein>
    <submittedName>
        <fullName evidence="6">Sugar kinase</fullName>
    </submittedName>
</protein>
<evidence type="ECO:0000256" key="1">
    <source>
        <dbReference type="ARBA" id="ARBA00010688"/>
    </source>
</evidence>
<keyword evidence="7" id="KW-1185">Reference proteome</keyword>
<reference evidence="7" key="1">
    <citation type="journal article" date="2019" name="Int. J. Syst. Evol. Microbiol.">
        <title>The Global Catalogue of Microorganisms (GCM) 10K type strain sequencing project: providing services to taxonomists for standard genome sequencing and annotation.</title>
        <authorList>
            <consortium name="The Broad Institute Genomics Platform"/>
            <consortium name="The Broad Institute Genome Sequencing Center for Infectious Disease"/>
            <person name="Wu L."/>
            <person name="Ma J."/>
        </authorList>
    </citation>
    <scope>NUCLEOTIDE SEQUENCE [LARGE SCALE GENOMIC DNA]</scope>
    <source>
        <strain evidence="7">JCM 9458</strain>
    </source>
</reference>